<dbReference type="InterPro" id="IPR019734">
    <property type="entry name" value="TPR_rpt"/>
</dbReference>
<dbReference type="SMART" id="SM00028">
    <property type="entry name" value="TPR"/>
    <property type="match status" value="3"/>
</dbReference>
<dbReference type="PANTHER" id="PTHR45831">
    <property type="entry name" value="LD24721P"/>
    <property type="match status" value="1"/>
</dbReference>
<dbReference type="Proteomes" id="UP000220034">
    <property type="component" value="Unassembled WGS sequence"/>
</dbReference>
<dbReference type="InterPro" id="IPR047150">
    <property type="entry name" value="SGT"/>
</dbReference>
<protein>
    <submittedName>
        <fullName evidence="5">Tetratricopeptide repeat-containing protein</fullName>
    </submittedName>
</protein>
<dbReference type="PANTHER" id="PTHR45831:SF2">
    <property type="entry name" value="LD24721P"/>
    <property type="match status" value="1"/>
</dbReference>
<feature type="repeat" description="TPR" evidence="3">
    <location>
        <begin position="96"/>
        <end position="129"/>
    </location>
</feature>
<evidence type="ECO:0000256" key="3">
    <source>
        <dbReference type="PROSITE-ProRule" id="PRU00339"/>
    </source>
</evidence>
<dbReference type="GO" id="GO:0016020">
    <property type="term" value="C:membrane"/>
    <property type="evidence" value="ECO:0007669"/>
    <property type="project" value="TreeGrafter"/>
</dbReference>
<dbReference type="Gene3D" id="1.25.40.10">
    <property type="entry name" value="Tetratricopeptide repeat domain"/>
    <property type="match status" value="1"/>
</dbReference>
<name>A0A2C9CM07_9RHOB</name>
<keyword evidence="4" id="KW-0732">Signal</keyword>
<keyword evidence="1" id="KW-0677">Repeat</keyword>
<evidence type="ECO:0000313" key="6">
    <source>
        <dbReference type="Proteomes" id="UP000220034"/>
    </source>
</evidence>
<dbReference type="GO" id="GO:0060090">
    <property type="term" value="F:molecular adaptor activity"/>
    <property type="evidence" value="ECO:0007669"/>
    <property type="project" value="TreeGrafter"/>
</dbReference>
<evidence type="ECO:0000256" key="1">
    <source>
        <dbReference type="ARBA" id="ARBA00022737"/>
    </source>
</evidence>
<dbReference type="EMBL" id="OCTN01000001">
    <property type="protein sequence ID" value="SOH92272.1"/>
    <property type="molecule type" value="Genomic_DNA"/>
</dbReference>
<keyword evidence="2 3" id="KW-0802">TPR repeat</keyword>
<evidence type="ECO:0000256" key="2">
    <source>
        <dbReference type="ARBA" id="ARBA00022803"/>
    </source>
</evidence>
<keyword evidence="6" id="KW-1185">Reference proteome</keyword>
<dbReference type="RefSeq" id="WP_180955841.1">
    <property type="nucleotide sequence ID" value="NZ_OCTN01000001.1"/>
</dbReference>
<sequence>MRQVSIALTGLAVALCLAGPITAQDRSLSELMDELAQPDAQDVQGLQDEIRRRWARSGSAAVDFLVVRGDEALEQGNLIRAVEHFTAAIDHAPDFAEAWNGRAAAYYLQGEYGLSIADIRIALALNPQHYGAMTGLALILEYMGDTARAYTIYQMADALNPHQPTVTEALDRLGRALGRDA</sequence>
<gene>
    <name evidence="5" type="ORF">SAMN06273572_101113</name>
</gene>
<dbReference type="SUPFAM" id="SSF48452">
    <property type="entry name" value="TPR-like"/>
    <property type="match status" value="1"/>
</dbReference>
<proteinExistence type="predicted"/>
<dbReference type="InterPro" id="IPR011990">
    <property type="entry name" value="TPR-like_helical_dom_sf"/>
</dbReference>
<organism evidence="5 6">
    <name type="scientific">Pontivivens marinum</name>
    <dbReference type="NCBI Taxonomy" id="1690039"/>
    <lineage>
        <taxon>Bacteria</taxon>
        <taxon>Pseudomonadati</taxon>
        <taxon>Pseudomonadota</taxon>
        <taxon>Alphaproteobacteria</taxon>
        <taxon>Rhodobacterales</taxon>
        <taxon>Paracoccaceae</taxon>
        <taxon>Pontivivens</taxon>
    </lineage>
</organism>
<feature type="chain" id="PRO_5012044788" evidence="4">
    <location>
        <begin position="24"/>
        <end position="181"/>
    </location>
</feature>
<reference evidence="6" key="1">
    <citation type="submission" date="2017-09" db="EMBL/GenBank/DDBJ databases">
        <authorList>
            <person name="Varghese N."/>
            <person name="Submissions S."/>
        </authorList>
    </citation>
    <scope>NUCLEOTIDE SEQUENCE [LARGE SCALE GENOMIC DNA]</scope>
    <source>
        <strain evidence="6">C7</strain>
    </source>
</reference>
<accession>A0A2C9CM07</accession>
<dbReference type="GO" id="GO:0006620">
    <property type="term" value="P:post-translational protein targeting to endoplasmic reticulum membrane"/>
    <property type="evidence" value="ECO:0007669"/>
    <property type="project" value="TreeGrafter"/>
</dbReference>
<evidence type="ECO:0000256" key="4">
    <source>
        <dbReference type="SAM" id="SignalP"/>
    </source>
</evidence>
<feature type="signal peptide" evidence="4">
    <location>
        <begin position="1"/>
        <end position="23"/>
    </location>
</feature>
<dbReference type="PROSITE" id="PS50005">
    <property type="entry name" value="TPR"/>
    <property type="match status" value="1"/>
</dbReference>
<evidence type="ECO:0000313" key="5">
    <source>
        <dbReference type="EMBL" id="SOH92272.1"/>
    </source>
</evidence>
<dbReference type="GO" id="GO:0072380">
    <property type="term" value="C:TRC complex"/>
    <property type="evidence" value="ECO:0007669"/>
    <property type="project" value="TreeGrafter"/>
</dbReference>
<dbReference type="Pfam" id="PF13432">
    <property type="entry name" value="TPR_16"/>
    <property type="match status" value="1"/>
</dbReference>
<dbReference type="AlphaFoldDB" id="A0A2C9CM07"/>